<evidence type="ECO:0000313" key="2">
    <source>
        <dbReference type="Proteomes" id="UP001358324"/>
    </source>
</evidence>
<proteinExistence type="predicted"/>
<protein>
    <submittedName>
        <fullName evidence="1">Uncharacterized protein</fullName>
    </submittedName>
</protein>
<reference evidence="1 2" key="1">
    <citation type="submission" date="2024-01" db="EMBL/GenBank/DDBJ databases">
        <title>Novel species of the genus Luteimonas isolated from rivers.</title>
        <authorList>
            <person name="Lu H."/>
        </authorList>
    </citation>
    <scope>NUCLEOTIDE SEQUENCE [LARGE SCALE GENOMIC DNA]</scope>
    <source>
        <strain evidence="1 2">SMYT11W</strain>
    </source>
</reference>
<name>A0ABU7WD76_9GAMM</name>
<gene>
    <name evidence="1" type="ORF">V3391_06760</name>
</gene>
<keyword evidence="2" id="KW-1185">Reference proteome</keyword>
<sequence>MSDSPANDYAIERAVAELLQLLTTCPGEEREAALVDLARRVGPRQLARLFAQFIGLANSVAADEQRQTIGEELAAIARPEPAP</sequence>
<comment type="caution">
    <text evidence="1">The sequence shown here is derived from an EMBL/GenBank/DDBJ whole genome shotgun (WGS) entry which is preliminary data.</text>
</comment>
<dbReference type="RefSeq" id="WP_332077627.1">
    <property type="nucleotide sequence ID" value="NZ_JAZHBM010000001.1"/>
</dbReference>
<organism evidence="1 2">
    <name type="scientific">Luteimonas flava</name>
    <dbReference type="NCBI Taxonomy" id="3115822"/>
    <lineage>
        <taxon>Bacteria</taxon>
        <taxon>Pseudomonadati</taxon>
        <taxon>Pseudomonadota</taxon>
        <taxon>Gammaproteobacteria</taxon>
        <taxon>Lysobacterales</taxon>
        <taxon>Lysobacteraceae</taxon>
        <taxon>Luteimonas</taxon>
    </lineage>
</organism>
<dbReference type="Proteomes" id="UP001358324">
    <property type="component" value="Unassembled WGS sequence"/>
</dbReference>
<dbReference type="EMBL" id="JAZHBM010000001">
    <property type="protein sequence ID" value="MEF3081913.1"/>
    <property type="molecule type" value="Genomic_DNA"/>
</dbReference>
<accession>A0ABU7WD76</accession>
<evidence type="ECO:0000313" key="1">
    <source>
        <dbReference type="EMBL" id="MEF3081913.1"/>
    </source>
</evidence>